<keyword evidence="15" id="KW-1185">Reference proteome</keyword>
<sequence>MSHTQSVERTQSARDESESSADTNESPAGATEPPAAASPDPVLSLSDVTKEFGSETAVDGVSLDVKPGELLTFLGPSGCGKTTTLRTIAGLEEPTEGQITLGDETVSGDGAFVPPEQRDVGIVFQNFALFPHLTVRENIAFGLDDSADANAARVDEMLDLVDLPEHGEKTPDQLSGGQKQRVALARSLAPEPDVLLLDEPFSNLDVRLRVEMREEVRQILKEAGVTAVSVTHDQEEALSISDRVAVMNDGQIEQVGRPESVFERPESKFVASFLGRASFLEGHLRDGKVETGIGRFDAVTLEGYDTVYDGAPVDVLIRPDDLRASPASPELADGTIVSRQYVGPSFVYRVELESGEVVHCLHNHVEEFDLDEPVSLELTAAHPLAWYPR</sequence>
<accession>A0A081ETT3</accession>
<evidence type="ECO:0000256" key="7">
    <source>
        <dbReference type="ARBA" id="ARBA00038781"/>
    </source>
</evidence>
<keyword evidence="5" id="KW-0067">ATP-binding</keyword>
<dbReference type="GO" id="GO:0016887">
    <property type="term" value="F:ATP hydrolysis activity"/>
    <property type="evidence" value="ECO:0007669"/>
    <property type="project" value="InterPro"/>
</dbReference>
<dbReference type="Pfam" id="PF00005">
    <property type="entry name" value="ABC_tran"/>
    <property type="match status" value="1"/>
</dbReference>
<comment type="catalytic activity">
    <reaction evidence="10">
        <text>tungstate(in) + ATP + H2O = tungstate(out) + ADP + phosphate + H(+)</text>
        <dbReference type="Rhea" id="RHEA:35027"/>
        <dbReference type="ChEBI" id="CHEBI:15377"/>
        <dbReference type="ChEBI" id="CHEBI:15378"/>
        <dbReference type="ChEBI" id="CHEBI:30616"/>
        <dbReference type="ChEBI" id="CHEBI:43474"/>
        <dbReference type="ChEBI" id="CHEBI:46502"/>
        <dbReference type="ChEBI" id="CHEBI:456216"/>
        <dbReference type="EC" id="7.3.2.6"/>
    </reaction>
</comment>
<gene>
    <name evidence="14" type="ORF">FK85_09610</name>
</gene>
<dbReference type="Pfam" id="PF08402">
    <property type="entry name" value="TOBE_2"/>
    <property type="match status" value="1"/>
</dbReference>
<keyword evidence="2" id="KW-0813">Transport</keyword>
<evidence type="ECO:0000256" key="2">
    <source>
        <dbReference type="ARBA" id="ARBA00022448"/>
    </source>
</evidence>
<dbReference type="AlphaFoldDB" id="A0A081ETT3"/>
<dbReference type="EMBL" id="JNFH02000050">
    <property type="protein sequence ID" value="KDS90821.1"/>
    <property type="molecule type" value="Genomic_DNA"/>
</dbReference>
<evidence type="ECO:0000256" key="1">
    <source>
        <dbReference type="ARBA" id="ARBA00004202"/>
    </source>
</evidence>
<keyword evidence="4" id="KW-0547">Nucleotide-binding</keyword>
<dbReference type="InterPro" id="IPR013611">
    <property type="entry name" value="Transp-assoc_OB_typ2"/>
</dbReference>
<comment type="caution">
    <text evidence="14">The sequence shown here is derived from an EMBL/GenBank/DDBJ whole genome shotgun (WGS) entry which is preliminary data.</text>
</comment>
<dbReference type="PANTHER" id="PTHR42781:SF4">
    <property type="entry name" value="SPERMIDINE_PUTRESCINE IMPORT ATP-BINDING PROTEIN POTA"/>
    <property type="match status" value="1"/>
</dbReference>
<evidence type="ECO:0000256" key="11">
    <source>
        <dbReference type="ARBA" id="ARBA00057369"/>
    </source>
</evidence>
<dbReference type="InterPro" id="IPR017871">
    <property type="entry name" value="ABC_transporter-like_CS"/>
</dbReference>
<evidence type="ECO:0000313" key="14">
    <source>
        <dbReference type="EMBL" id="KDS90821.1"/>
    </source>
</evidence>
<protein>
    <recommendedName>
        <fullName evidence="9">Molybdate/tungstate import ATP-binding protein WtpC</fullName>
        <ecNumber evidence="8">7.3.2.6</ecNumber>
    </recommendedName>
</protein>
<evidence type="ECO:0000256" key="4">
    <source>
        <dbReference type="ARBA" id="ARBA00022741"/>
    </source>
</evidence>
<dbReference type="Proteomes" id="UP000053331">
    <property type="component" value="Unassembled WGS sequence"/>
</dbReference>
<evidence type="ECO:0000256" key="6">
    <source>
        <dbReference type="ARBA" id="ARBA00038307"/>
    </source>
</evidence>
<evidence type="ECO:0000256" key="3">
    <source>
        <dbReference type="ARBA" id="ARBA00022505"/>
    </source>
</evidence>
<keyword evidence="3" id="KW-0500">Molybdenum</keyword>
<dbReference type="FunFam" id="3.40.50.300:FF:000425">
    <property type="entry name" value="Probable ABC transporter, ATP-binding subunit"/>
    <property type="match status" value="1"/>
</dbReference>
<evidence type="ECO:0000256" key="12">
    <source>
        <dbReference type="SAM" id="MobiDB-lite"/>
    </source>
</evidence>
<dbReference type="PROSITE" id="PS00211">
    <property type="entry name" value="ABC_TRANSPORTER_1"/>
    <property type="match status" value="1"/>
</dbReference>
<dbReference type="Gene3D" id="3.40.50.300">
    <property type="entry name" value="P-loop containing nucleotide triphosphate hydrolases"/>
    <property type="match status" value="1"/>
</dbReference>
<dbReference type="InterPro" id="IPR027417">
    <property type="entry name" value="P-loop_NTPase"/>
</dbReference>
<proteinExistence type="inferred from homology"/>
<dbReference type="RefSeq" id="WP_050025645.1">
    <property type="nucleotide sequence ID" value="NZ_JNFH02000050.1"/>
</dbReference>
<dbReference type="SMART" id="SM00382">
    <property type="entry name" value="AAA"/>
    <property type="match status" value="1"/>
</dbReference>
<comment type="subcellular location">
    <subcellularLocation>
        <location evidence="1">Cell membrane</location>
        <topology evidence="1">Peripheral membrane protein</topology>
    </subcellularLocation>
</comment>
<dbReference type="InterPro" id="IPR003439">
    <property type="entry name" value="ABC_transporter-like_ATP-bd"/>
</dbReference>
<evidence type="ECO:0000256" key="9">
    <source>
        <dbReference type="ARBA" id="ARBA00041133"/>
    </source>
</evidence>
<dbReference type="InterPro" id="IPR003593">
    <property type="entry name" value="AAA+_ATPase"/>
</dbReference>
<dbReference type="GO" id="GO:0043190">
    <property type="term" value="C:ATP-binding cassette (ABC) transporter complex"/>
    <property type="evidence" value="ECO:0007669"/>
    <property type="project" value="InterPro"/>
</dbReference>
<feature type="compositionally biased region" description="Polar residues" evidence="12">
    <location>
        <begin position="1"/>
        <end position="10"/>
    </location>
</feature>
<comment type="function">
    <text evidence="11">Part of the ABC transporter complex WtpABC involved in molybdate/tungstate import. Responsible for energy coupling to the transport system.</text>
</comment>
<dbReference type="SUPFAM" id="SSF52540">
    <property type="entry name" value="P-loop containing nucleoside triphosphate hydrolases"/>
    <property type="match status" value="1"/>
</dbReference>
<dbReference type="PROSITE" id="PS50893">
    <property type="entry name" value="ABC_TRANSPORTER_2"/>
    <property type="match status" value="1"/>
</dbReference>
<comment type="similarity">
    <text evidence="6">Belongs to the ABC transporter superfamily. Sulfate/tungstate importer (TC 3.A.1.6) family.</text>
</comment>
<dbReference type="InterPro" id="IPR050093">
    <property type="entry name" value="ABC_SmlMolc_Importer"/>
</dbReference>
<dbReference type="GO" id="GO:0005524">
    <property type="term" value="F:ATP binding"/>
    <property type="evidence" value="ECO:0007669"/>
    <property type="project" value="UniProtKB-KW"/>
</dbReference>
<dbReference type="GO" id="GO:1901238">
    <property type="term" value="F:ABC-type tungstate transporter activity"/>
    <property type="evidence" value="ECO:0007669"/>
    <property type="project" value="UniProtKB-EC"/>
</dbReference>
<dbReference type="InterPro" id="IPR008995">
    <property type="entry name" value="Mo/tungstate-bd_C_term_dom"/>
</dbReference>
<evidence type="ECO:0000256" key="5">
    <source>
        <dbReference type="ARBA" id="ARBA00022840"/>
    </source>
</evidence>
<dbReference type="SUPFAM" id="SSF50331">
    <property type="entry name" value="MOP-like"/>
    <property type="match status" value="1"/>
</dbReference>
<evidence type="ECO:0000256" key="10">
    <source>
        <dbReference type="ARBA" id="ARBA00047936"/>
    </source>
</evidence>
<dbReference type="Gene3D" id="2.40.50.100">
    <property type="match status" value="1"/>
</dbReference>
<evidence type="ECO:0000313" key="15">
    <source>
        <dbReference type="Proteomes" id="UP000053331"/>
    </source>
</evidence>
<reference evidence="14 15" key="1">
    <citation type="journal article" date="2015" name="Genome Announc.">
        <title>Draft genome sequence of a Halorubrum H3 strain isolated from the burlinskoye salt lake (Altai Krai, Russia).</title>
        <authorList>
            <person name="Rozanov A.S."/>
            <person name="Bryanskaya A.V."/>
            <person name="Malup T.K."/>
            <person name="Kotenko A.V."/>
            <person name="Peltek S.E."/>
        </authorList>
    </citation>
    <scope>NUCLEOTIDE SEQUENCE [LARGE SCALE GENOMIC DNA]</scope>
    <source>
        <strain evidence="14 15">H3</strain>
    </source>
</reference>
<dbReference type="PANTHER" id="PTHR42781">
    <property type="entry name" value="SPERMIDINE/PUTRESCINE IMPORT ATP-BINDING PROTEIN POTA"/>
    <property type="match status" value="1"/>
</dbReference>
<dbReference type="OrthoDB" id="18368at2157"/>
<feature type="domain" description="ABC transporter" evidence="13">
    <location>
        <begin position="43"/>
        <end position="274"/>
    </location>
</feature>
<comment type="subunit">
    <text evidence="7">The complex is composed of two ATP-binding proteins (WtpC), two transmembrane proteins (WtpB) and a solute-binding protein (WtpA).</text>
</comment>
<evidence type="ECO:0000256" key="8">
    <source>
        <dbReference type="ARBA" id="ARBA00039025"/>
    </source>
</evidence>
<feature type="region of interest" description="Disordered" evidence="12">
    <location>
        <begin position="1"/>
        <end position="42"/>
    </location>
</feature>
<organism evidence="14 15">
    <name type="scientific">Halorubrum saccharovorum</name>
    <dbReference type="NCBI Taxonomy" id="2248"/>
    <lineage>
        <taxon>Archaea</taxon>
        <taxon>Methanobacteriati</taxon>
        <taxon>Methanobacteriota</taxon>
        <taxon>Stenosarchaea group</taxon>
        <taxon>Halobacteria</taxon>
        <taxon>Halobacteriales</taxon>
        <taxon>Haloferacaceae</taxon>
        <taxon>Halorubrum</taxon>
    </lineage>
</organism>
<name>A0A081ETT3_9EURY</name>
<evidence type="ECO:0000259" key="13">
    <source>
        <dbReference type="PROSITE" id="PS50893"/>
    </source>
</evidence>
<dbReference type="EC" id="7.3.2.6" evidence="8"/>